<dbReference type="GO" id="GO:0046688">
    <property type="term" value="P:response to copper ion"/>
    <property type="evidence" value="ECO:0007669"/>
    <property type="project" value="InterPro"/>
</dbReference>
<reference evidence="7" key="1">
    <citation type="journal article" date="2014" name="Int. J. Syst. Evol. Microbiol.">
        <title>Complete genome sequence of Corynebacterium casei LMG S-19264T (=DSM 44701T), isolated from a smear-ripened cheese.</title>
        <authorList>
            <consortium name="US DOE Joint Genome Institute (JGI-PGF)"/>
            <person name="Walter F."/>
            <person name="Albersmeier A."/>
            <person name="Kalinowski J."/>
            <person name="Ruckert C."/>
        </authorList>
    </citation>
    <scope>NUCLEOTIDE SEQUENCE</scope>
    <source>
        <strain evidence="7">CGMCC 1.12813</strain>
    </source>
</reference>
<proteinExistence type="predicted"/>
<protein>
    <recommendedName>
        <fullName evidence="6">CopC domain-containing protein</fullName>
    </recommendedName>
</protein>
<evidence type="ECO:0000256" key="2">
    <source>
        <dbReference type="ARBA" id="ARBA00023008"/>
    </source>
</evidence>
<name>A0A916SJC3_9MICO</name>
<dbReference type="SUPFAM" id="SSF81296">
    <property type="entry name" value="E set domains"/>
    <property type="match status" value="1"/>
</dbReference>
<evidence type="ECO:0000313" key="7">
    <source>
        <dbReference type="EMBL" id="GGA99091.1"/>
    </source>
</evidence>
<evidence type="ECO:0000256" key="5">
    <source>
        <dbReference type="SAM" id="SignalP"/>
    </source>
</evidence>
<dbReference type="InterPro" id="IPR007348">
    <property type="entry name" value="CopC_dom"/>
</dbReference>
<comment type="caution">
    <text evidence="7">The sequence shown here is derived from an EMBL/GenBank/DDBJ whole genome shotgun (WGS) entry which is preliminary data.</text>
</comment>
<dbReference type="GO" id="GO:0042597">
    <property type="term" value="C:periplasmic space"/>
    <property type="evidence" value="ECO:0007669"/>
    <property type="project" value="InterPro"/>
</dbReference>
<keyword evidence="1 5" id="KW-0732">Signal</keyword>
<evidence type="ECO:0000256" key="4">
    <source>
        <dbReference type="SAM" id="Phobius"/>
    </source>
</evidence>
<feature type="transmembrane region" description="Helical" evidence="4">
    <location>
        <begin position="197"/>
        <end position="218"/>
    </location>
</feature>
<keyword evidence="4" id="KW-0472">Membrane</keyword>
<keyword evidence="4" id="KW-0812">Transmembrane</keyword>
<organism evidence="7 8">
    <name type="scientific">Conyzicola nivalis</name>
    <dbReference type="NCBI Taxonomy" id="1477021"/>
    <lineage>
        <taxon>Bacteria</taxon>
        <taxon>Bacillati</taxon>
        <taxon>Actinomycetota</taxon>
        <taxon>Actinomycetes</taxon>
        <taxon>Micrococcales</taxon>
        <taxon>Microbacteriaceae</taxon>
        <taxon>Conyzicola</taxon>
    </lineage>
</organism>
<gene>
    <name evidence="7" type="ORF">GCM10010979_11960</name>
</gene>
<evidence type="ECO:0000256" key="3">
    <source>
        <dbReference type="SAM" id="MobiDB-lite"/>
    </source>
</evidence>
<keyword evidence="8" id="KW-1185">Reference proteome</keyword>
<dbReference type="EMBL" id="BMGB01000001">
    <property type="protein sequence ID" value="GGA99091.1"/>
    <property type="molecule type" value="Genomic_DNA"/>
</dbReference>
<dbReference type="InterPro" id="IPR014755">
    <property type="entry name" value="Cu-Rt/internalin_Ig-like"/>
</dbReference>
<feature type="domain" description="CopC" evidence="6">
    <location>
        <begin position="32"/>
        <end position="126"/>
    </location>
</feature>
<evidence type="ECO:0000259" key="6">
    <source>
        <dbReference type="Pfam" id="PF04234"/>
    </source>
</evidence>
<evidence type="ECO:0000313" key="8">
    <source>
        <dbReference type="Proteomes" id="UP000606922"/>
    </source>
</evidence>
<sequence>MAGHRRPLAIVTLGAAVALGAVLGFAAPAQAHDVLVSSTPLQGDVLTTLPTEFSVTMNETILDQGTGTGSGTNFDIQITDAMGRFYGDGCISLVDATMSTPAALGAAGQYTMNWQLVSSDGHVVSSAPSSFGPITFEWAPPADATPSKGSATAPVCGETAEDPEPEMTTQAEDPAETPTATPGAEADDPADNSTTTLLWLGGAAVAVVAAISATLLLVRPKKRDDEE</sequence>
<dbReference type="Gene3D" id="2.60.40.1220">
    <property type="match status" value="1"/>
</dbReference>
<accession>A0A916SJC3</accession>
<keyword evidence="4" id="KW-1133">Transmembrane helix</keyword>
<dbReference type="Proteomes" id="UP000606922">
    <property type="component" value="Unassembled WGS sequence"/>
</dbReference>
<feature type="chain" id="PRO_5038115803" description="CopC domain-containing protein" evidence="5">
    <location>
        <begin position="32"/>
        <end position="227"/>
    </location>
</feature>
<evidence type="ECO:0000256" key="1">
    <source>
        <dbReference type="ARBA" id="ARBA00022729"/>
    </source>
</evidence>
<reference evidence="7" key="2">
    <citation type="submission" date="2020-09" db="EMBL/GenBank/DDBJ databases">
        <authorList>
            <person name="Sun Q."/>
            <person name="Zhou Y."/>
        </authorList>
    </citation>
    <scope>NUCLEOTIDE SEQUENCE</scope>
    <source>
        <strain evidence="7">CGMCC 1.12813</strain>
    </source>
</reference>
<feature type="signal peptide" evidence="5">
    <location>
        <begin position="1"/>
        <end position="31"/>
    </location>
</feature>
<dbReference type="InterPro" id="IPR014756">
    <property type="entry name" value="Ig_E-set"/>
</dbReference>
<dbReference type="GO" id="GO:0005507">
    <property type="term" value="F:copper ion binding"/>
    <property type="evidence" value="ECO:0007669"/>
    <property type="project" value="InterPro"/>
</dbReference>
<keyword evidence="2" id="KW-0186">Copper</keyword>
<dbReference type="Pfam" id="PF04234">
    <property type="entry name" value="CopC"/>
    <property type="match status" value="1"/>
</dbReference>
<feature type="region of interest" description="Disordered" evidence="3">
    <location>
        <begin position="142"/>
        <end position="193"/>
    </location>
</feature>
<dbReference type="AlphaFoldDB" id="A0A916SJC3"/>
<dbReference type="RefSeq" id="WP_188509746.1">
    <property type="nucleotide sequence ID" value="NZ_BMGB01000001.1"/>
</dbReference>